<dbReference type="EMBL" id="LTDL01000028">
    <property type="protein sequence ID" value="OAG30441.1"/>
    <property type="molecule type" value="Genomic_DNA"/>
</dbReference>
<keyword evidence="3" id="KW-1185">Reference proteome</keyword>
<evidence type="ECO:0000313" key="3">
    <source>
        <dbReference type="Proteomes" id="UP000185944"/>
    </source>
</evidence>
<feature type="compositionally biased region" description="Basic and acidic residues" evidence="1">
    <location>
        <begin position="51"/>
        <end position="71"/>
    </location>
</feature>
<evidence type="ECO:0000256" key="1">
    <source>
        <dbReference type="SAM" id="MobiDB-lite"/>
    </source>
</evidence>
<dbReference type="AlphaFoldDB" id="A0A177EG20"/>
<reference evidence="2 3" key="1">
    <citation type="submission" date="2016-02" db="EMBL/GenBank/DDBJ databases">
        <title>Discovery of a natural microsporidian pathogen with a broad tissue tropism in Caenorhabditis elegans.</title>
        <authorList>
            <person name="Luallen R.J."/>
            <person name="Reinke A.W."/>
            <person name="Tong L."/>
            <person name="Botts M.R."/>
            <person name="Felix M.-A."/>
            <person name="Troemel E.R."/>
        </authorList>
    </citation>
    <scope>NUCLEOTIDE SEQUENCE [LARGE SCALE GENOMIC DNA]</scope>
    <source>
        <strain evidence="2 3">JUm2807</strain>
    </source>
</reference>
<dbReference type="Proteomes" id="UP000185944">
    <property type="component" value="Unassembled WGS sequence"/>
</dbReference>
<comment type="caution">
    <text evidence="2">The sequence shown here is derived from an EMBL/GenBank/DDBJ whole genome shotgun (WGS) entry which is preliminary data.</text>
</comment>
<accession>A0A177EG20</accession>
<proteinExistence type="predicted"/>
<evidence type="ECO:0000313" key="2">
    <source>
        <dbReference type="EMBL" id="OAG30441.1"/>
    </source>
</evidence>
<dbReference type="OrthoDB" id="2195595at2759"/>
<name>A0A177EG20_9MICR</name>
<dbReference type="VEuPathDB" id="MicrosporidiaDB:NEDG_01983"/>
<gene>
    <name evidence="2" type="ORF">NEDG_01983</name>
</gene>
<dbReference type="RefSeq" id="XP_067544698.1">
    <property type="nucleotide sequence ID" value="XM_067689401.1"/>
</dbReference>
<organism evidence="2 3">
    <name type="scientific">Nematocida displodere</name>
    <dbReference type="NCBI Taxonomy" id="1805483"/>
    <lineage>
        <taxon>Eukaryota</taxon>
        <taxon>Fungi</taxon>
        <taxon>Fungi incertae sedis</taxon>
        <taxon>Microsporidia</taxon>
        <taxon>Nematocida</taxon>
    </lineage>
</organism>
<dbReference type="GeneID" id="93648333"/>
<feature type="region of interest" description="Disordered" evidence="1">
    <location>
        <begin position="49"/>
        <end position="71"/>
    </location>
</feature>
<sequence>MARRESSSRCISLLLENKETGVVGGFSRTECVSRVCTFLLERFQHRGRPQLPEKEKRAEPGERKKLSSFENRTDTTSLTKCSVLVIAPNLGLISEVVKRLLNEPGSRLGESSSFYGSEDDNFLIGLKYVDATGFEEASNFTSDLIITTTKHLIELGDHKIDRSQYLVKTEEELAHFDRTAKMALGIYSFLSGIDTTIYLDADLLQMQNMKSVAEVLSIVKESQPRAPKTMNLKYLSSGEEKKAFLLLADTASSEMVALVREEDSSAQIVIKQSTGPVSKKGPKNPAIFATVFNNPNMSVISLCEHHLAVLSQETDRFVVLLRDILQVEQLKAYVEGSNLLGANGIFFIDEHTPKNKIKEELKLKNKRIWVVTERFVFFRKTRLPTLLLPFQAQKILSPNIPNRYILSLLKNNTGIEDAGDLHDPSPYSSPIILISSKHDEFSIEKLINREFVPQDEFMFEDWIRLELAID</sequence>
<protein>
    <submittedName>
        <fullName evidence="2">Uncharacterized protein</fullName>
    </submittedName>
</protein>